<dbReference type="KEGG" id="tum:CBW65_07155"/>
<sequence>MLSTDKLLHHIRNETLMTTDFFKLIHTKNSMQPSLFTAMWIVDNAVEYLSKSILRVEKVFHRPADRISFFCV</sequence>
<keyword evidence="2" id="KW-1185">Reference proteome</keyword>
<dbReference type="EMBL" id="CP021434">
    <property type="protein sequence ID" value="ARU60901.1"/>
    <property type="molecule type" value="Genomic_DNA"/>
</dbReference>
<organism evidence="1 2">
    <name type="scientific">Tumebacillus avium</name>
    <dbReference type="NCBI Taxonomy" id="1903704"/>
    <lineage>
        <taxon>Bacteria</taxon>
        <taxon>Bacillati</taxon>
        <taxon>Bacillota</taxon>
        <taxon>Bacilli</taxon>
        <taxon>Bacillales</taxon>
        <taxon>Alicyclobacillaceae</taxon>
        <taxon>Tumebacillus</taxon>
    </lineage>
</organism>
<dbReference type="AlphaFoldDB" id="A0A1Y0IK71"/>
<reference evidence="2" key="1">
    <citation type="submission" date="2017-05" db="EMBL/GenBank/DDBJ databases">
        <authorList>
            <person name="Sung H."/>
        </authorList>
    </citation>
    <scope>NUCLEOTIDE SEQUENCE [LARGE SCALE GENOMIC DNA]</scope>
    <source>
        <strain evidence="2">AR23208</strain>
    </source>
</reference>
<evidence type="ECO:0000313" key="2">
    <source>
        <dbReference type="Proteomes" id="UP000195437"/>
    </source>
</evidence>
<dbReference type="Proteomes" id="UP000195437">
    <property type="component" value="Chromosome"/>
</dbReference>
<accession>A0A1Y0IK71</accession>
<protein>
    <submittedName>
        <fullName evidence="1">Uncharacterized protein</fullName>
    </submittedName>
</protein>
<name>A0A1Y0IK71_9BACL</name>
<evidence type="ECO:0000313" key="1">
    <source>
        <dbReference type="EMBL" id="ARU60901.1"/>
    </source>
</evidence>
<proteinExistence type="predicted"/>
<gene>
    <name evidence="1" type="ORF">CBW65_07155</name>
</gene>